<dbReference type="InterPro" id="IPR055140">
    <property type="entry name" value="Thiolase_C_2"/>
</dbReference>
<feature type="domain" description="Thiolase N-terminal" evidence="2">
    <location>
        <begin position="7"/>
        <end position="185"/>
    </location>
</feature>
<proteinExistence type="predicted"/>
<name>A0A3B0UJB2_9ZZZZ</name>
<dbReference type="PANTHER" id="PTHR42870:SF6">
    <property type="entry name" value="ACETYL-COA C-ACYLTRANSFERASE"/>
    <property type="match status" value="1"/>
</dbReference>
<dbReference type="SUPFAM" id="SSF53901">
    <property type="entry name" value="Thiolase-like"/>
    <property type="match status" value="1"/>
</dbReference>
<dbReference type="Pfam" id="PF00108">
    <property type="entry name" value="Thiolase_N"/>
    <property type="match status" value="1"/>
</dbReference>
<accession>A0A3B0UJB2</accession>
<sequence length="382" mass="40764">MADAGVDQIDALFAGNMLSDELQNQKHLAALIADEAGLPGIEALQVRAATATGAAALRMAYLAVASGEADLAVAVGLEKMSEGAATPALAKALDARQEVVSGATLISKNADLMRLYMKRHNMPKDGLVNFAVNAHHNALTNPNALFHKKISARDVRQSRYIVHPIRLLDCSPICDGAAAVVLAPREEARAYTDKPVHILASSVATDRFRIDDRANPLALEAARRSVQKAFRLANVNKQDISFYEVHDAFSIMACLLLEAVGFAEPGAGWRLAAEKQIGLRGEIPIATFGGLKARGHPIGATAVYQACEIVQQLTEQVGKNQVKNGQKSDGAAPRSYVLPNIESAAVDTGCENACPDLSRGSRSPHCHVNTPLPNPLQNARHR</sequence>
<dbReference type="Gene3D" id="3.40.47.10">
    <property type="match status" value="1"/>
</dbReference>
<dbReference type="GO" id="GO:0016747">
    <property type="term" value="F:acyltransferase activity, transferring groups other than amino-acyl groups"/>
    <property type="evidence" value="ECO:0007669"/>
    <property type="project" value="InterPro"/>
</dbReference>
<feature type="region of interest" description="Disordered" evidence="1">
    <location>
        <begin position="359"/>
        <end position="382"/>
    </location>
</feature>
<gene>
    <name evidence="4" type="ORF">MNBD_CHLOROFLEXI01-4608</name>
</gene>
<organism evidence="4">
    <name type="scientific">hydrothermal vent metagenome</name>
    <dbReference type="NCBI Taxonomy" id="652676"/>
    <lineage>
        <taxon>unclassified sequences</taxon>
        <taxon>metagenomes</taxon>
        <taxon>ecological metagenomes</taxon>
    </lineage>
</organism>
<dbReference type="PIRSF" id="PIRSF000429">
    <property type="entry name" value="Ac-CoA_Ac_transf"/>
    <property type="match status" value="1"/>
</dbReference>
<evidence type="ECO:0000259" key="3">
    <source>
        <dbReference type="Pfam" id="PF22691"/>
    </source>
</evidence>
<dbReference type="InterPro" id="IPR020616">
    <property type="entry name" value="Thiolase_N"/>
</dbReference>
<dbReference type="CDD" id="cd00829">
    <property type="entry name" value="SCP-x_thiolase"/>
    <property type="match status" value="1"/>
</dbReference>
<dbReference type="Pfam" id="PF22691">
    <property type="entry name" value="Thiolase_C_1"/>
    <property type="match status" value="1"/>
</dbReference>
<dbReference type="InterPro" id="IPR016039">
    <property type="entry name" value="Thiolase-like"/>
</dbReference>
<evidence type="ECO:0000313" key="4">
    <source>
        <dbReference type="EMBL" id="VAW31211.1"/>
    </source>
</evidence>
<evidence type="ECO:0008006" key="5">
    <source>
        <dbReference type="Google" id="ProtNLM"/>
    </source>
</evidence>
<dbReference type="PANTHER" id="PTHR42870">
    <property type="entry name" value="ACETYL-COA C-ACETYLTRANSFERASE"/>
    <property type="match status" value="1"/>
</dbReference>
<evidence type="ECO:0000256" key="1">
    <source>
        <dbReference type="SAM" id="MobiDB-lite"/>
    </source>
</evidence>
<feature type="domain" description="Thiolase C-terminal" evidence="3">
    <location>
        <begin position="204"/>
        <end position="326"/>
    </location>
</feature>
<dbReference type="AlphaFoldDB" id="A0A3B0UJB2"/>
<dbReference type="InterPro" id="IPR002155">
    <property type="entry name" value="Thiolase"/>
</dbReference>
<evidence type="ECO:0000259" key="2">
    <source>
        <dbReference type="Pfam" id="PF00108"/>
    </source>
</evidence>
<dbReference type="EMBL" id="UOEU01000180">
    <property type="protein sequence ID" value="VAW31211.1"/>
    <property type="molecule type" value="Genomic_DNA"/>
</dbReference>
<protein>
    <recommendedName>
        <fullName evidence="5">Acetyl-CoA C-acyltransferase</fullName>
    </recommendedName>
</protein>
<reference evidence="4" key="1">
    <citation type="submission" date="2018-06" db="EMBL/GenBank/DDBJ databases">
        <authorList>
            <person name="Zhirakovskaya E."/>
        </authorList>
    </citation>
    <scope>NUCLEOTIDE SEQUENCE</scope>
</reference>